<keyword evidence="2" id="KW-1185">Reference proteome</keyword>
<dbReference type="Proteomes" id="UP001056120">
    <property type="component" value="Linkage Group LG02"/>
</dbReference>
<gene>
    <name evidence="1" type="ORF">L1987_07217</name>
</gene>
<sequence>MWLMDSLVVEDMPRDFKQKRRSDLMLKTPPTNSLRPVEVFNNTDLMLKTPPTNSLRTVEVFNDTGHTKALITPQWPIKMRMVLGGSELEDVRITPIHLTAFYSESRPHASKVKRKDACEGASSRLGYRMTTTCLNTNDFLILSSQA</sequence>
<protein>
    <submittedName>
        <fullName evidence="1">Uncharacterized protein</fullName>
    </submittedName>
</protein>
<organism evidence="1 2">
    <name type="scientific">Smallanthus sonchifolius</name>
    <dbReference type="NCBI Taxonomy" id="185202"/>
    <lineage>
        <taxon>Eukaryota</taxon>
        <taxon>Viridiplantae</taxon>
        <taxon>Streptophyta</taxon>
        <taxon>Embryophyta</taxon>
        <taxon>Tracheophyta</taxon>
        <taxon>Spermatophyta</taxon>
        <taxon>Magnoliopsida</taxon>
        <taxon>eudicotyledons</taxon>
        <taxon>Gunneridae</taxon>
        <taxon>Pentapetalae</taxon>
        <taxon>asterids</taxon>
        <taxon>campanulids</taxon>
        <taxon>Asterales</taxon>
        <taxon>Asteraceae</taxon>
        <taxon>Asteroideae</taxon>
        <taxon>Heliantheae alliance</taxon>
        <taxon>Millerieae</taxon>
        <taxon>Smallanthus</taxon>
    </lineage>
</organism>
<evidence type="ECO:0000313" key="2">
    <source>
        <dbReference type="Proteomes" id="UP001056120"/>
    </source>
</evidence>
<evidence type="ECO:0000313" key="1">
    <source>
        <dbReference type="EMBL" id="KAI3825669.1"/>
    </source>
</evidence>
<name>A0ACB9K098_9ASTR</name>
<dbReference type="EMBL" id="CM042019">
    <property type="protein sequence ID" value="KAI3825669.1"/>
    <property type="molecule type" value="Genomic_DNA"/>
</dbReference>
<comment type="caution">
    <text evidence="1">The sequence shown here is derived from an EMBL/GenBank/DDBJ whole genome shotgun (WGS) entry which is preliminary data.</text>
</comment>
<reference evidence="2" key="1">
    <citation type="journal article" date="2022" name="Mol. Ecol. Resour.">
        <title>The genomes of chicory, endive, great burdock and yacon provide insights into Asteraceae palaeo-polyploidization history and plant inulin production.</title>
        <authorList>
            <person name="Fan W."/>
            <person name="Wang S."/>
            <person name="Wang H."/>
            <person name="Wang A."/>
            <person name="Jiang F."/>
            <person name="Liu H."/>
            <person name="Zhao H."/>
            <person name="Xu D."/>
            <person name="Zhang Y."/>
        </authorList>
    </citation>
    <scope>NUCLEOTIDE SEQUENCE [LARGE SCALE GENOMIC DNA]</scope>
    <source>
        <strain evidence="2">cv. Yunnan</strain>
    </source>
</reference>
<proteinExistence type="predicted"/>
<accession>A0ACB9K098</accession>
<reference evidence="1 2" key="2">
    <citation type="journal article" date="2022" name="Mol. Ecol. Resour.">
        <title>The genomes of chicory, endive, great burdock and yacon provide insights into Asteraceae paleo-polyploidization history and plant inulin production.</title>
        <authorList>
            <person name="Fan W."/>
            <person name="Wang S."/>
            <person name="Wang H."/>
            <person name="Wang A."/>
            <person name="Jiang F."/>
            <person name="Liu H."/>
            <person name="Zhao H."/>
            <person name="Xu D."/>
            <person name="Zhang Y."/>
        </authorList>
    </citation>
    <scope>NUCLEOTIDE SEQUENCE [LARGE SCALE GENOMIC DNA]</scope>
    <source>
        <strain evidence="2">cv. Yunnan</strain>
        <tissue evidence="1">Leaves</tissue>
    </source>
</reference>